<evidence type="ECO:0000256" key="1">
    <source>
        <dbReference type="ARBA" id="ARBA00004651"/>
    </source>
</evidence>
<dbReference type="PANTHER" id="PTHR43141:SF4">
    <property type="entry name" value="CYTOCHROME BD2 SUBUNIT II"/>
    <property type="match status" value="1"/>
</dbReference>
<evidence type="ECO:0000256" key="3">
    <source>
        <dbReference type="ARBA" id="ARBA00022475"/>
    </source>
</evidence>
<dbReference type="GO" id="GO:0016682">
    <property type="term" value="F:oxidoreductase activity, acting on diphenols and related substances as donors, oxygen as acceptor"/>
    <property type="evidence" value="ECO:0007669"/>
    <property type="project" value="TreeGrafter"/>
</dbReference>
<feature type="transmembrane region" description="Helical" evidence="7">
    <location>
        <begin position="197"/>
        <end position="218"/>
    </location>
</feature>
<dbReference type="Pfam" id="PF02322">
    <property type="entry name" value="Cyt_bd_oxida_II"/>
    <property type="match status" value="1"/>
</dbReference>
<feature type="transmembrane region" description="Helical" evidence="7">
    <location>
        <begin position="6"/>
        <end position="24"/>
    </location>
</feature>
<evidence type="ECO:0000313" key="9">
    <source>
        <dbReference type="Proteomes" id="UP000011863"/>
    </source>
</evidence>
<dbReference type="Proteomes" id="UP000011863">
    <property type="component" value="Chromosome"/>
</dbReference>
<gene>
    <name evidence="8" type="ORF">YM304_14120</name>
</gene>
<keyword evidence="6 7" id="KW-0472">Membrane</keyword>
<organism evidence="8 9">
    <name type="scientific">Ilumatobacter coccineus (strain NBRC 103263 / KCTC 29153 / YM16-304)</name>
    <dbReference type="NCBI Taxonomy" id="1313172"/>
    <lineage>
        <taxon>Bacteria</taxon>
        <taxon>Bacillati</taxon>
        <taxon>Actinomycetota</taxon>
        <taxon>Acidimicrobiia</taxon>
        <taxon>Acidimicrobiales</taxon>
        <taxon>Ilumatobacteraceae</taxon>
        <taxon>Ilumatobacter</taxon>
    </lineage>
</organism>
<evidence type="ECO:0000256" key="5">
    <source>
        <dbReference type="ARBA" id="ARBA00022989"/>
    </source>
</evidence>
<feature type="transmembrane region" description="Helical" evidence="7">
    <location>
        <begin position="117"/>
        <end position="143"/>
    </location>
</feature>
<feature type="transmembrane region" description="Helical" evidence="7">
    <location>
        <begin position="230"/>
        <end position="250"/>
    </location>
</feature>
<accession>A0A6C7ECJ0</accession>
<dbReference type="EC" id="1.10.3.-" evidence="8"/>
<dbReference type="GO" id="GO:0009055">
    <property type="term" value="F:electron transfer activity"/>
    <property type="evidence" value="ECO:0007669"/>
    <property type="project" value="TreeGrafter"/>
</dbReference>
<comment type="similarity">
    <text evidence="2">Belongs to the cytochrome ubiquinol oxidase subunit 2 family.</text>
</comment>
<dbReference type="GO" id="GO:0005886">
    <property type="term" value="C:plasma membrane"/>
    <property type="evidence" value="ECO:0007669"/>
    <property type="project" value="UniProtKB-SubCell"/>
</dbReference>
<proteinExistence type="inferred from homology"/>
<dbReference type="OrthoDB" id="9776710at2"/>
<keyword evidence="8" id="KW-0560">Oxidoreductase</keyword>
<feature type="transmembrane region" description="Helical" evidence="7">
    <location>
        <begin position="163"/>
        <end position="185"/>
    </location>
</feature>
<keyword evidence="9" id="KW-1185">Reference proteome</keyword>
<evidence type="ECO:0000256" key="7">
    <source>
        <dbReference type="SAM" id="Phobius"/>
    </source>
</evidence>
<dbReference type="InterPro" id="IPR003317">
    <property type="entry name" value="Cyt-d_oxidase_su2"/>
</dbReference>
<keyword evidence="4 7" id="KW-0812">Transmembrane</keyword>
<feature type="transmembrane region" description="Helical" evidence="7">
    <location>
        <begin position="303"/>
        <end position="325"/>
    </location>
</feature>
<dbReference type="AlphaFoldDB" id="A0A6C7ECJ0"/>
<dbReference type="GO" id="GO:0070069">
    <property type="term" value="C:cytochrome complex"/>
    <property type="evidence" value="ECO:0007669"/>
    <property type="project" value="TreeGrafter"/>
</dbReference>
<evidence type="ECO:0000256" key="2">
    <source>
        <dbReference type="ARBA" id="ARBA00007543"/>
    </source>
</evidence>
<evidence type="ECO:0000313" key="8">
    <source>
        <dbReference type="EMBL" id="BAN01726.1"/>
    </source>
</evidence>
<name>A0A6C7ECJ0_ILUCY</name>
<evidence type="ECO:0000256" key="6">
    <source>
        <dbReference type="ARBA" id="ARBA00023136"/>
    </source>
</evidence>
<comment type="subcellular location">
    <subcellularLocation>
        <location evidence="1">Cell membrane</location>
        <topology evidence="1">Multi-pass membrane protein</topology>
    </subcellularLocation>
</comment>
<reference evidence="8 9" key="1">
    <citation type="journal article" date="2013" name="Int. J. Syst. Evol. Microbiol.">
        <title>Ilumatobacter nonamiense sp. nov. and Ilumatobacter coccineum sp. nov., isolated from seashore sand.</title>
        <authorList>
            <person name="Matsumoto A."/>
            <person name="Kasai H."/>
            <person name="Matsuo Y."/>
            <person name="Shizuri Y."/>
            <person name="Ichikawa N."/>
            <person name="Fujita N."/>
            <person name="Omura S."/>
            <person name="Takahashi Y."/>
        </authorList>
    </citation>
    <scope>NUCLEOTIDE SEQUENCE [LARGE SCALE GENOMIC DNA]</scope>
    <source>
        <strain evidence="9">NBRC 103263 / KCTC 29153 / YM16-304</strain>
    </source>
</reference>
<protein>
    <submittedName>
        <fullName evidence="8">Putative cytochrome bd-I oxidase subunit II</fullName>
        <ecNumber evidence="8">1.10.3.-</ecNumber>
    </submittedName>
</protein>
<dbReference type="GO" id="GO:0019646">
    <property type="term" value="P:aerobic electron transport chain"/>
    <property type="evidence" value="ECO:0007669"/>
    <property type="project" value="TreeGrafter"/>
</dbReference>
<sequence>MGLSDIVAGLMFVGVVAYALFGGADFGSGVWDLTAGDAESGAPLRSQIDRSIGPVWEANHVWLIYILVFLWTGFPTAFAAIMNTLFIPWLLVGLGIVLRGGAFAFRKFASTLREAQIHGAVFAASSLITPFFLGMIAGAIASGRVPLDGSGDVWTSWTGPTSWVGGALAVLTCTFLAGTFLAADAHRAGNTELAERVGTTALFVGAITGGAALVAAVTLEIDAEHLASGLHGRGLPLIAISAVAGSFSLLRLRQQRWDRARVGATIAVASIVVGWGVGQYPAILVDHADIDDVIGARPTQVGLLVVFGLAAVTVVPALAWLYVLVNGKRWARTH</sequence>
<evidence type="ECO:0000256" key="4">
    <source>
        <dbReference type="ARBA" id="ARBA00022692"/>
    </source>
</evidence>
<keyword evidence="3" id="KW-1003">Cell membrane</keyword>
<dbReference type="RefSeq" id="WP_015440973.1">
    <property type="nucleotide sequence ID" value="NC_020520.1"/>
</dbReference>
<dbReference type="EMBL" id="AP012057">
    <property type="protein sequence ID" value="BAN01726.1"/>
    <property type="molecule type" value="Genomic_DNA"/>
</dbReference>
<feature type="transmembrane region" description="Helical" evidence="7">
    <location>
        <begin position="262"/>
        <end position="283"/>
    </location>
</feature>
<dbReference type="KEGG" id="aym:YM304_14120"/>
<feature type="transmembrane region" description="Helical" evidence="7">
    <location>
        <begin position="86"/>
        <end position="105"/>
    </location>
</feature>
<keyword evidence="5 7" id="KW-1133">Transmembrane helix</keyword>
<dbReference type="PANTHER" id="PTHR43141">
    <property type="entry name" value="CYTOCHROME BD2 SUBUNIT II"/>
    <property type="match status" value="1"/>
</dbReference>